<name>A0AAV4WF02_9ARAC</name>
<dbReference type="AlphaFoldDB" id="A0AAV4WF02"/>
<sequence>MMFQPGDSVGESNYHKFLGNKLCWDTIPPCISWTVRNGWCIVWLQAGAGNPGDDVVKSSHYLSRLCVTTGFDLGGSFGHATKLDTILGDPFGAINTMFYSLKRCQAFQTMNILPEADSSLCE</sequence>
<organism evidence="1 2">
    <name type="scientific">Caerostris darwini</name>
    <dbReference type="NCBI Taxonomy" id="1538125"/>
    <lineage>
        <taxon>Eukaryota</taxon>
        <taxon>Metazoa</taxon>
        <taxon>Ecdysozoa</taxon>
        <taxon>Arthropoda</taxon>
        <taxon>Chelicerata</taxon>
        <taxon>Arachnida</taxon>
        <taxon>Araneae</taxon>
        <taxon>Araneomorphae</taxon>
        <taxon>Entelegynae</taxon>
        <taxon>Araneoidea</taxon>
        <taxon>Araneidae</taxon>
        <taxon>Caerostris</taxon>
    </lineage>
</organism>
<evidence type="ECO:0000313" key="1">
    <source>
        <dbReference type="EMBL" id="GIY81372.1"/>
    </source>
</evidence>
<accession>A0AAV4WF02</accession>
<proteinExistence type="predicted"/>
<reference evidence="1 2" key="1">
    <citation type="submission" date="2021-06" db="EMBL/GenBank/DDBJ databases">
        <title>Caerostris darwini draft genome.</title>
        <authorList>
            <person name="Kono N."/>
            <person name="Arakawa K."/>
        </authorList>
    </citation>
    <scope>NUCLEOTIDE SEQUENCE [LARGE SCALE GENOMIC DNA]</scope>
</reference>
<keyword evidence="2" id="KW-1185">Reference proteome</keyword>
<protein>
    <submittedName>
        <fullName evidence="1">Uncharacterized protein</fullName>
    </submittedName>
</protein>
<dbReference type="EMBL" id="BPLQ01014608">
    <property type="protein sequence ID" value="GIY81372.1"/>
    <property type="molecule type" value="Genomic_DNA"/>
</dbReference>
<evidence type="ECO:0000313" key="2">
    <source>
        <dbReference type="Proteomes" id="UP001054837"/>
    </source>
</evidence>
<gene>
    <name evidence="1" type="ORF">CDAR_405521</name>
</gene>
<dbReference type="Proteomes" id="UP001054837">
    <property type="component" value="Unassembled WGS sequence"/>
</dbReference>
<comment type="caution">
    <text evidence="1">The sequence shown here is derived from an EMBL/GenBank/DDBJ whole genome shotgun (WGS) entry which is preliminary data.</text>
</comment>